<evidence type="ECO:0000313" key="3">
    <source>
        <dbReference type="Proteomes" id="UP000323000"/>
    </source>
</evidence>
<dbReference type="OrthoDB" id="1895250at2759"/>
<protein>
    <recommendedName>
        <fullName evidence="1">Sieve element occlusion C-terminal domain-containing protein</fullName>
    </recommendedName>
</protein>
<dbReference type="AlphaFoldDB" id="A0A5C7IHS1"/>
<feature type="domain" description="Sieve element occlusion C-terminal" evidence="1">
    <location>
        <begin position="4"/>
        <end position="100"/>
    </location>
</feature>
<dbReference type="PANTHER" id="PTHR33232">
    <property type="entry name" value="PROTEIN SIEVE ELEMENT OCCLUSION B-LIKE"/>
    <property type="match status" value="1"/>
</dbReference>
<accession>A0A5C7IHS1</accession>
<sequence length="510" mass="59330">MYGLYGGEDIGWIRKFTMVVKTVAQAEGISLEMLYVGKSNLKENVGRNICTITVDGLSHTMQEMEFISLFWARLESMWHSKMKYCKSIENDWIVQEIDAIHEERVMEAYQNLIRLMESPHDDNMNTLRALIYAKNNKRVLVAGSTRKRVKLDVLRRKIVLLLISDLEVSEEELFGLKKIYQESHQNPTRTESQYEVVWMPVVDVRTTPWTEEKQQQFEALQGMMPWYFVYKPSMLAPQVIRYIKEVWRFNKKPVVVALDQQGKSVNKNALHMILIWGSLAFPFTRDREEALWREDSWRIELVADTLHPAIPTWIEEKKHICLYGGGDIEWIRKFTLTAKAVAEDAGIPLEMLYVGKSGPRKILRNIALEKLGSYALQDLNHINFFWTRLESMWHSKLAFNSTIESDVIMQQVLTILSFDGGEQGWAEISNGSEIVARARGETILRVLGDYDMWKEYVNQEGFTTALNDRLKYHLYEHPNLNSMIISRPIFYPTIRETVVCAECGLEMEAH</sequence>
<dbReference type="PANTHER" id="PTHR33232:SF20">
    <property type="entry name" value="PROTEIN SIEVE ELEMENT OCCLUSION B-LIKE"/>
    <property type="match status" value="1"/>
</dbReference>
<dbReference type="Proteomes" id="UP000323000">
    <property type="component" value="Chromosome 2"/>
</dbReference>
<evidence type="ECO:0000259" key="1">
    <source>
        <dbReference type="Pfam" id="PF14577"/>
    </source>
</evidence>
<feature type="domain" description="Sieve element occlusion C-terminal" evidence="1">
    <location>
        <begin position="287"/>
        <end position="508"/>
    </location>
</feature>
<dbReference type="EMBL" id="VAHF01000002">
    <property type="protein sequence ID" value="TXG68658.1"/>
    <property type="molecule type" value="Genomic_DNA"/>
</dbReference>
<dbReference type="InterPro" id="IPR027944">
    <property type="entry name" value="SEO_C"/>
</dbReference>
<gene>
    <name evidence="2" type="ORF">EZV62_003593</name>
</gene>
<dbReference type="Pfam" id="PF14577">
    <property type="entry name" value="SEO_C"/>
    <property type="match status" value="2"/>
</dbReference>
<evidence type="ECO:0000313" key="2">
    <source>
        <dbReference type="EMBL" id="TXG68658.1"/>
    </source>
</evidence>
<organism evidence="2 3">
    <name type="scientific">Acer yangbiense</name>
    <dbReference type="NCBI Taxonomy" id="1000413"/>
    <lineage>
        <taxon>Eukaryota</taxon>
        <taxon>Viridiplantae</taxon>
        <taxon>Streptophyta</taxon>
        <taxon>Embryophyta</taxon>
        <taxon>Tracheophyta</taxon>
        <taxon>Spermatophyta</taxon>
        <taxon>Magnoliopsida</taxon>
        <taxon>eudicotyledons</taxon>
        <taxon>Gunneridae</taxon>
        <taxon>Pentapetalae</taxon>
        <taxon>rosids</taxon>
        <taxon>malvids</taxon>
        <taxon>Sapindales</taxon>
        <taxon>Sapindaceae</taxon>
        <taxon>Hippocastanoideae</taxon>
        <taxon>Acereae</taxon>
        <taxon>Acer</taxon>
    </lineage>
</organism>
<reference evidence="3" key="1">
    <citation type="journal article" date="2019" name="Gigascience">
        <title>De novo genome assembly of the endangered Acer yangbiense, a plant species with extremely small populations endemic to Yunnan Province, China.</title>
        <authorList>
            <person name="Yang J."/>
            <person name="Wariss H.M."/>
            <person name="Tao L."/>
            <person name="Zhang R."/>
            <person name="Yun Q."/>
            <person name="Hollingsworth P."/>
            <person name="Dao Z."/>
            <person name="Luo G."/>
            <person name="Guo H."/>
            <person name="Ma Y."/>
            <person name="Sun W."/>
        </authorList>
    </citation>
    <scope>NUCLEOTIDE SEQUENCE [LARGE SCALE GENOMIC DNA]</scope>
    <source>
        <strain evidence="3">cv. Malutang</strain>
    </source>
</reference>
<comment type="caution">
    <text evidence="2">The sequence shown here is derived from an EMBL/GenBank/DDBJ whole genome shotgun (WGS) entry which is preliminary data.</text>
</comment>
<proteinExistence type="predicted"/>
<dbReference type="GO" id="GO:0010088">
    <property type="term" value="P:phloem development"/>
    <property type="evidence" value="ECO:0007669"/>
    <property type="project" value="InterPro"/>
</dbReference>
<name>A0A5C7IHS1_9ROSI</name>
<keyword evidence="3" id="KW-1185">Reference proteome</keyword>
<dbReference type="InterPro" id="IPR039299">
    <property type="entry name" value="SEOA"/>
</dbReference>